<dbReference type="PANTHER" id="PTHR44591">
    <property type="entry name" value="STRESS RESPONSE REGULATOR PROTEIN 1"/>
    <property type="match status" value="1"/>
</dbReference>
<protein>
    <submittedName>
        <fullName evidence="4">Response regulator</fullName>
    </submittedName>
</protein>
<dbReference type="PROSITE" id="PS50110">
    <property type="entry name" value="RESPONSE_REGULATORY"/>
    <property type="match status" value="1"/>
</dbReference>
<dbReference type="InterPro" id="IPR001789">
    <property type="entry name" value="Sig_transdc_resp-reg_receiver"/>
</dbReference>
<keyword evidence="5" id="KW-1185">Reference proteome</keyword>
<dbReference type="InterPro" id="IPR011006">
    <property type="entry name" value="CheY-like_superfamily"/>
</dbReference>
<dbReference type="PROSITE" id="PS51257">
    <property type="entry name" value="PROKAR_LIPOPROTEIN"/>
    <property type="match status" value="1"/>
</dbReference>
<sequence>MTELQRILHVDDDADIRTIVELSLCSIGGLTVQSCSSGKEAIASALAFQPDLFLLDMMMPGMTGEETWTELRRLPGLEQVPVIFMTAKVQNDVSVMLKQLGALDVIAKPFDPVGLPTLLHAAWHRAAAE</sequence>
<name>A0ABQ3IVU1_9RHOB</name>
<dbReference type="Proteomes" id="UP000609802">
    <property type="component" value="Unassembled WGS sequence"/>
</dbReference>
<evidence type="ECO:0000313" key="4">
    <source>
        <dbReference type="EMBL" id="GHE91527.1"/>
    </source>
</evidence>
<comment type="caution">
    <text evidence="4">The sequence shown here is derived from an EMBL/GenBank/DDBJ whole genome shotgun (WGS) entry which is preliminary data.</text>
</comment>
<evidence type="ECO:0000259" key="3">
    <source>
        <dbReference type="PROSITE" id="PS50110"/>
    </source>
</evidence>
<feature type="modified residue" description="4-aspartylphosphate" evidence="2">
    <location>
        <position position="56"/>
    </location>
</feature>
<dbReference type="SUPFAM" id="SSF52172">
    <property type="entry name" value="CheY-like"/>
    <property type="match status" value="1"/>
</dbReference>
<dbReference type="Gene3D" id="3.40.50.2300">
    <property type="match status" value="1"/>
</dbReference>
<dbReference type="EMBL" id="BNCH01000002">
    <property type="protein sequence ID" value="GHE91527.1"/>
    <property type="molecule type" value="Genomic_DNA"/>
</dbReference>
<gene>
    <name evidence="4" type="ORF">GCM10016455_09250</name>
</gene>
<dbReference type="PANTHER" id="PTHR44591:SF3">
    <property type="entry name" value="RESPONSE REGULATORY DOMAIN-CONTAINING PROTEIN"/>
    <property type="match status" value="1"/>
</dbReference>
<dbReference type="SMART" id="SM00448">
    <property type="entry name" value="REC"/>
    <property type="match status" value="1"/>
</dbReference>
<keyword evidence="1 2" id="KW-0597">Phosphoprotein</keyword>
<evidence type="ECO:0000256" key="2">
    <source>
        <dbReference type="PROSITE-ProRule" id="PRU00169"/>
    </source>
</evidence>
<reference evidence="5" key="1">
    <citation type="journal article" date="2019" name="Int. J. Syst. Evol. Microbiol.">
        <title>The Global Catalogue of Microorganisms (GCM) 10K type strain sequencing project: providing services to taxonomists for standard genome sequencing and annotation.</title>
        <authorList>
            <consortium name="The Broad Institute Genomics Platform"/>
            <consortium name="The Broad Institute Genome Sequencing Center for Infectious Disease"/>
            <person name="Wu L."/>
            <person name="Ma J."/>
        </authorList>
    </citation>
    <scope>NUCLEOTIDE SEQUENCE [LARGE SCALE GENOMIC DNA]</scope>
    <source>
        <strain evidence="5">KCTC 42443</strain>
    </source>
</reference>
<accession>A0ABQ3IVU1</accession>
<dbReference type="Pfam" id="PF00072">
    <property type="entry name" value="Response_reg"/>
    <property type="match status" value="1"/>
</dbReference>
<evidence type="ECO:0000313" key="5">
    <source>
        <dbReference type="Proteomes" id="UP000609802"/>
    </source>
</evidence>
<organism evidence="4 5">
    <name type="scientific">Aliiroseovarius zhejiangensis</name>
    <dbReference type="NCBI Taxonomy" id="1632025"/>
    <lineage>
        <taxon>Bacteria</taxon>
        <taxon>Pseudomonadati</taxon>
        <taxon>Pseudomonadota</taxon>
        <taxon>Alphaproteobacteria</taxon>
        <taxon>Rhodobacterales</taxon>
        <taxon>Paracoccaceae</taxon>
        <taxon>Aliiroseovarius</taxon>
    </lineage>
</organism>
<evidence type="ECO:0000256" key="1">
    <source>
        <dbReference type="ARBA" id="ARBA00022553"/>
    </source>
</evidence>
<proteinExistence type="predicted"/>
<feature type="domain" description="Response regulatory" evidence="3">
    <location>
        <begin position="6"/>
        <end position="123"/>
    </location>
</feature>
<dbReference type="RefSeq" id="WP_191285328.1">
    <property type="nucleotide sequence ID" value="NZ_BNCH01000002.1"/>
</dbReference>
<dbReference type="InterPro" id="IPR050595">
    <property type="entry name" value="Bact_response_regulator"/>
</dbReference>